<comment type="caution">
    <text evidence="1">The sequence shown here is derived from an EMBL/GenBank/DDBJ whole genome shotgun (WGS) entry which is preliminary data.</text>
</comment>
<name>A0ABP5HTG0_9ACTN</name>
<dbReference type="InterPro" id="IPR046075">
    <property type="entry name" value="DUF6093"/>
</dbReference>
<evidence type="ECO:0000313" key="2">
    <source>
        <dbReference type="Proteomes" id="UP001500897"/>
    </source>
</evidence>
<evidence type="ECO:0008006" key="3">
    <source>
        <dbReference type="Google" id="ProtNLM"/>
    </source>
</evidence>
<evidence type="ECO:0000313" key="1">
    <source>
        <dbReference type="EMBL" id="GAA2084519.1"/>
    </source>
</evidence>
<keyword evidence="2" id="KW-1185">Reference proteome</keyword>
<dbReference type="Pfam" id="PF19586">
    <property type="entry name" value="DUF6093"/>
    <property type="match status" value="1"/>
</dbReference>
<accession>A0ABP5HTG0</accession>
<reference evidence="2" key="1">
    <citation type="journal article" date="2019" name="Int. J. Syst. Evol. Microbiol.">
        <title>The Global Catalogue of Microorganisms (GCM) 10K type strain sequencing project: providing services to taxonomists for standard genome sequencing and annotation.</title>
        <authorList>
            <consortium name="The Broad Institute Genomics Platform"/>
            <consortium name="The Broad Institute Genome Sequencing Center for Infectious Disease"/>
            <person name="Wu L."/>
            <person name="Ma J."/>
        </authorList>
    </citation>
    <scope>NUCLEOTIDE SEQUENCE [LARGE SCALE GENOMIC DNA]</scope>
    <source>
        <strain evidence="2">JCM 14559</strain>
    </source>
</reference>
<gene>
    <name evidence="1" type="ORF">GCM10009759_03630</name>
</gene>
<protein>
    <recommendedName>
        <fullName evidence="3">Allene oxide cyclase barrel-like domain-containing protein</fullName>
    </recommendedName>
</protein>
<organism evidence="1 2">
    <name type="scientific">Kitasatospora saccharophila</name>
    <dbReference type="NCBI Taxonomy" id="407973"/>
    <lineage>
        <taxon>Bacteria</taxon>
        <taxon>Bacillati</taxon>
        <taxon>Actinomycetota</taxon>
        <taxon>Actinomycetes</taxon>
        <taxon>Kitasatosporales</taxon>
        <taxon>Streptomycetaceae</taxon>
        <taxon>Kitasatospora</taxon>
    </lineage>
</organism>
<dbReference type="Proteomes" id="UP001500897">
    <property type="component" value="Unassembled WGS sequence"/>
</dbReference>
<proteinExistence type="predicted"/>
<sequence>MEPWWAEGNSSSVGGVRRGSYARIMTTPPPATSTGTPEAGIIATVERMLLTETVRIAAPGPQVLDPDTGQYVPGPAVIVYEGPGQHRAAGGPGIVLRLEGQPYKDDGDGRYLLFTPLGAPIAVEGNDVTVLASPDPGAIGRTFHVLDPGQSGGMSVVRSTWMRIATVGGTP</sequence>
<dbReference type="EMBL" id="BAAANS010000002">
    <property type="protein sequence ID" value="GAA2084519.1"/>
    <property type="molecule type" value="Genomic_DNA"/>
</dbReference>